<evidence type="ECO:0000256" key="1">
    <source>
        <dbReference type="SAM" id="MobiDB-lite"/>
    </source>
</evidence>
<protein>
    <submittedName>
        <fullName evidence="3">Uncharacterized protein</fullName>
    </submittedName>
</protein>
<name>A0A915JJX9_ROMCU</name>
<dbReference type="Proteomes" id="UP000887565">
    <property type="component" value="Unplaced"/>
</dbReference>
<accession>A0A915JJX9</accession>
<proteinExistence type="predicted"/>
<dbReference type="AlphaFoldDB" id="A0A915JJX9"/>
<reference evidence="3" key="1">
    <citation type="submission" date="2022-11" db="UniProtKB">
        <authorList>
            <consortium name="WormBaseParasite"/>
        </authorList>
    </citation>
    <scope>IDENTIFICATION</scope>
</reference>
<evidence type="ECO:0000313" key="3">
    <source>
        <dbReference type="WBParaSite" id="nRc.2.0.1.t26361-RA"/>
    </source>
</evidence>
<evidence type="ECO:0000313" key="2">
    <source>
        <dbReference type="Proteomes" id="UP000887565"/>
    </source>
</evidence>
<dbReference type="WBParaSite" id="nRc.2.0.1.t26361-RA">
    <property type="protein sequence ID" value="nRc.2.0.1.t26361-RA"/>
    <property type="gene ID" value="nRc.2.0.1.g26361"/>
</dbReference>
<organism evidence="2 3">
    <name type="scientific">Romanomermis culicivorax</name>
    <name type="common">Nematode worm</name>
    <dbReference type="NCBI Taxonomy" id="13658"/>
    <lineage>
        <taxon>Eukaryota</taxon>
        <taxon>Metazoa</taxon>
        <taxon>Ecdysozoa</taxon>
        <taxon>Nematoda</taxon>
        <taxon>Enoplea</taxon>
        <taxon>Dorylaimia</taxon>
        <taxon>Mermithida</taxon>
        <taxon>Mermithoidea</taxon>
        <taxon>Mermithidae</taxon>
        <taxon>Romanomermis</taxon>
    </lineage>
</organism>
<feature type="compositionally biased region" description="Polar residues" evidence="1">
    <location>
        <begin position="13"/>
        <end position="22"/>
    </location>
</feature>
<keyword evidence="2" id="KW-1185">Reference proteome</keyword>
<feature type="region of interest" description="Disordered" evidence="1">
    <location>
        <begin position="1"/>
        <end position="22"/>
    </location>
</feature>
<sequence>MGPADGGEAGRRTQISQISRQMATPRTTKLINWCQQLNAFPIGVSNSTHSQLTSATPRTIDITPRAKTCRKTTGTLTARRHLYLDD</sequence>